<dbReference type="InterPro" id="IPR009739">
    <property type="entry name" value="LprI-like_N"/>
</dbReference>
<feature type="domain" description="Lysozyme inhibitor LprI-like N-terminal" evidence="1">
    <location>
        <begin position="29"/>
        <end position="87"/>
    </location>
</feature>
<dbReference type="Pfam" id="PF07007">
    <property type="entry name" value="LprI"/>
    <property type="match status" value="1"/>
</dbReference>
<dbReference type="PANTHER" id="PTHR37549:SF1">
    <property type="entry name" value="LIPOPROTEIN LPRI"/>
    <property type="match status" value="1"/>
</dbReference>
<dbReference type="AlphaFoldDB" id="A0A5Q0BIM9"/>
<evidence type="ECO:0000259" key="1">
    <source>
        <dbReference type="Pfam" id="PF07007"/>
    </source>
</evidence>
<evidence type="ECO:0000313" key="2">
    <source>
        <dbReference type="EMBL" id="QFY43735.1"/>
    </source>
</evidence>
<dbReference type="KEGG" id="mmob:F6R98_14785"/>
<name>A0A5Q0BIM9_9GAMM</name>
<accession>A0A5Q0BIM9</accession>
<reference evidence="2 3" key="1">
    <citation type="submission" date="2019-09" db="EMBL/GenBank/DDBJ databases">
        <title>Ecophysiology of the spiral-shaped methanotroph Methylospira mobilis as revealed by the complete genome sequence.</title>
        <authorList>
            <person name="Oshkin I.Y."/>
            <person name="Dedysh S.N."/>
            <person name="Miroshnikov K."/>
            <person name="Danilova O.V."/>
            <person name="Hakobyan A."/>
            <person name="Liesack W."/>
        </authorList>
    </citation>
    <scope>NUCLEOTIDE SEQUENCE [LARGE SCALE GENOMIC DNA]</scope>
    <source>
        <strain evidence="2 3">Shm1</strain>
    </source>
</reference>
<keyword evidence="3" id="KW-1185">Reference proteome</keyword>
<dbReference type="InterPro" id="IPR052755">
    <property type="entry name" value="Lysozyme_Inhibitor_LprI"/>
</dbReference>
<organism evidence="2 3">
    <name type="scientific">Candidatus Methylospira mobilis</name>
    <dbReference type="NCBI Taxonomy" id="1808979"/>
    <lineage>
        <taxon>Bacteria</taxon>
        <taxon>Pseudomonadati</taxon>
        <taxon>Pseudomonadota</taxon>
        <taxon>Gammaproteobacteria</taxon>
        <taxon>Methylococcales</taxon>
        <taxon>Methylococcaceae</taxon>
        <taxon>Candidatus Methylospira</taxon>
    </lineage>
</organism>
<dbReference type="GO" id="GO:0005576">
    <property type="term" value="C:extracellular region"/>
    <property type="evidence" value="ECO:0007669"/>
    <property type="project" value="TreeGrafter"/>
</dbReference>
<protein>
    <recommendedName>
        <fullName evidence="1">Lysozyme inhibitor LprI-like N-terminal domain-containing protein</fullName>
    </recommendedName>
</protein>
<proteinExistence type="predicted"/>
<dbReference type="Proteomes" id="UP000325755">
    <property type="component" value="Chromosome"/>
</dbReference>
<dbReference type="OrthoDB" id="6608320at2"/>
<evidence type="ECO:0000313" key="3">
    <source>
        <dbReference type="Proteomes" id="UP000325755"/>
    </source>
</evidence>
<sequence>MERKIVLLVILTGAGFIAEAENAAPSFPCDRAKNYAETTICATPGLAAADRELAEIYLSVSNQGGIDPKALRKTEDHWLADVRNRCTTPACIRQAYAARKQELLEQSARAVSPAAWEETRPFPVQPALWSEVMALVGTSCARPYTDHKVFLHGFDTPQGFPPFMVIRNGVTVAPAEKNGSRFAFLIKDGDNTCTIVDVVVLPSSKEATSFLLCKTESDTLTSSGFGMRRTGEKRPAAYWSVDDEPSSGKSRINRVPLDVLGLIGDNGVICSEAEYTGGVFD</sequence>
<dbReference type="PANTHER" id="PTHR37549">
    <property type="entry name" value="LIPOPROTEIN LPRI"/>
    <property type="match status" value="1"/>
</dbReference>
<dbReference type="InParanoid" id="A0A5Q0BIM9"/>
<dbReference type="EMBL" id="CP044205">
    <property type="protein sequence ID" value="QFY43735.1"/>
    <property type="molecule type" value="Genomic_DNA"/>
</dbReference>
<gene>
    <name evidence="2" type="ORF">F6R98_14785</name>
</gene>
<dbReference type="RefSeq" id="WP_153249715.1">
    <property type="nucleotide sequence ID" value="NZ_CP044205.1"/>
</dbReference>